<organism evidence="2 3">
    <name type="scientific">Caerostris extrusa</name>
    <name type="common">Bark spider</name>
    <name type="synonym">Caerostris bankana</name>
    <dbReference type="NCBI Taxonomy" id="172846"/>
    <lineage>
        <taxon>Eukaryota</taxon>
        <taxon>Metazoa</taxon>
        <taxon>Ecdysozoa</taxon>
        <taxon>Arthropoda</taxon>
        <taxon>Chelicerata</taxon>
        <taxon>Arachnida</taxon>
        <taxon>Araneae</taxon>
        <taxon>Araneomorphae</taxon>
        <taxon>Entelegynae</taxon>
        <taxon>Araneoidea</taxon>
        <taxon>Araneidae</taxon>
        <taxon>Caerostris</taxon>
    </lineage>
</organism>
<evidence type="ECO:0000256" key="1">
    <source>
        <dbReference type="SAM" id="MobiDB-lite"/>
    </source>
</evidence>
<proteinExistence type="predicted"/>
<reference evidence="2 3" key="1">
    <citation type="submission" date="2021-06" db="EMBL/GenBank/DDBJ databases">
        <title>Caerostris extrusa draft genome.</title>
        <authorList>
            <person name="Kono N."/>
            <person name="Arakawa K."/>
        </authorList>
    </citation>
    <scope>NUCLEOTIDE SEQUENCE [LARGE SCALE GENOMIC DNA]</scope>
</reference>
<evidence type="ECO:0000313" key="3">
    <source>
        <dbReference type="Proteomes" id="UP001054945"/>
    </source>
</evidence>
<protein>
    <recommendedName>
        <fullName evidence="4">Prolactin receptor</fullName>
    </recommendedName>
</protein>
<dbReference type="EMBL" id="BPLR01021722">
    <property type="protein sequence ID" value="GIX92947.1"/>
    <property type="molecule type" value="Genomic_DNA"/>
</dbReference>
<name>A0AAV4P6S6_CAEEX</name>
<dbReference type="AlphaFoldDB" id="A0AAV4P6S6"/>
<evidence type="ECO:0008006" key="4">
    <source>
        <dbReference type="Google" id="ProtNLM"/>
    </source>
</evidence>
<gene>
    <name evidence="2" type="ORF">CEXT_450401</name>
</gene>
<feature type="non-terminal residue" evidence="2">
    <location>
        <position position="1"/>
    </location>
</feature>
<dbReference type="Proteomes" id="UP001054945">
    <property type="component" value="Unassembled WGS sequence"/>
</dbReference>
<feature type="region of interest" description="Disordered" evidence="1">
    <location>
        <begin position="1"/>
        <end position="47"/>
    </location>
</feature>
<feature type="compositionally biased region" description="Basic and acidic residues" evidence="1">
    <location>
        <begin position="7"/>
        <end position="16"/>
    </location>
</feature>
<accession>A0AAV4P6S6</accession>
<keyword evidence="3" id="KW-1185">Reference proteome</keyword>
<feature type="compositionally biased region" description="Basic and acidic residues" evidence="1">
    <location>
        <begin position="33"/>
        <end position="47"/>
    </location>
</feature>
<evidence type="ECO:0000313" key="2">
    <source>
        <dbReference type="EMBL" id="GIX92947.1"/>
    </source>
</evidence>
<sequence length="47" mass="5266">TSKAHHVMKDAPREMRPSSAPSPGNFTTCLGPEEERVSRWPRFDPAT</sequence>
<comment type="caution">
    <text evidence="2">The sequence shown here is derived from an EMBL/GenBank/DDBJ whole genome shotgun (WGS) entry which is preliminary data.</text>
</comment>
<feature type="compositionally biased region" description="Polar residues" evidence="1">
    <location>
        <begin position="19"/>
        <end position="28"/>
    </location>
</feature>